<dbReference type="Proteomes" id="UP000290407">
    <property type="component" value="Unassembled WGS sequence"/>
</dbReference>
<proteinExistence type="predicted"/>
<dbReference type="InterPro" id="IPR025345">
    <property type="entry name" value="DUF4249"/>
</dbReference>
<feature type="chain" id="PRO_5020936228" evidence="1">
    <location>
        <begin position="19"/>
        <end position="317"/>
    </location>
</feature>
<keyword evidence="3" id="KW-1185">Reference proteome</keyword>
<keyword evidence="1" id="KW-0732">Signal</keyword>
<protein>
    <submittedName>
        <fullName evidence="2">DUF4249 domain-containing protein</fullName>
    </submittedName>
</protein>
<dbReference type="RefSeq" id="WP_129605236.1">
    <property type="nucleotide sequence ID" value="NZ_SBLB01000008.1"/>
</dbReference>
<dbReference type="Pfam" id="PF14054">
    <property type="entry name" value="DUF4249"/>
    <property type="match status" value="1"/>
</dbReference>
<feature type="signal peptide" evidence="1">
    <location>
        <begin position="1"/>
        <end position="18"/>
    </location>
</feature>
<evidence type="ECO:0000256" key="1">
    <source>
        <dbReference type="SAM" id="SignalP"/>
    </source>
</evidence>
<dbReference type="PROSITE" id="PS51257">
    <property type="entry name" value="PROKAR_LIPOPROTEIN"/>
    <property type="match status" value="1"/>
</dbReference>
<comment type="caution">
    <text evidence="2">The sequence shown here is derived from an EMBL/GenBank/DDBJ whole genome shotgun (WGS) entry which is preliminary data.</text>
</comment>
<sequence>MKLSILFYSGLLSGLLLAGCDSLRQEVEPKGITREGEKLVVTCFISPQDTVLVALVTRSLPVLGTADPILTPTSVRDATVTLSDGSQTITMTSTIGRLPLIAYDYRADAREMPIIVGKTYTLTVSVPDGRQVTARCTVPGPVPIDQVVLDSSITSEFGLTTKNYHARLRWRDPAGQPNYYRVAGDNEYTYRSQYVPTPGGPVKDTLIKTRSGWTFNNGSTTTDIGRDGQDIVSQRARLAIAYSWINGQQQVSRPTGPINAYLLSVDENYYRYHDSVERQNEVGGNPFAEPVPIQTNVQGGLGCFGAYNQARASVTFR</sequence>
<name>A0A4Q2UIJ5_9BACT</name>
<dbReference type="EMBL" id="SBLB01000008">
    <property type="protein sequence ID" value="RYC67345.1"/>
    <property type="molecule type" value="Genomic_DNA"/>
</dbReference>
<evidence type="ECO:0000313" key="2">
    <source>
        <dbReference type="EMBL" id="RYC67345.1"/>
    </source>
</evidence>
<reference evidence="2 3" key="1">
    <citation type="submission" date="2019-01" db="EMBL/GenBank/DDBJ databases">
        <title>Spirosoma flava sp. nov., a propanil-degrading bacterium isolated from herbicide-contaminated soil.</title>
        <authorList>
            <person name="Zhang L."/>
            <person name="Jiang J.-D."/>
        </authorList>
    </citation>
    <scope>NUCLEOTIDE SEQUENCE [LARGE SCALE GENOMIC DNA]</scope>
    <source>
        <strain evidence="2 3">TY50</strain>
    </source>
</reference>
<gene>
    <name evidence="2" type="ORF">EQG79_24845</name>
</gene>
<organism evidence="2 3">
    <name type="scientific">Spirosoma sordidisoli</name>
    <dbReference type="NCBI Taxonomy" id="2502893"/>
    <lineage>
        <taxon>Bacteria</taxon>
        <taxon>Pseudomonadati</taxon>
        <taxon>Bacteroidota</taxon>
        <taxon>Cytophagia</taxon>
        <taxon>Cytophagales</taxon>
        <taxon>Cytophagaceae</taxon>
        <taxon>Spirosoma</taxon>
    </lineage>
</organism>
<evidence type="ECO:0000313" key="3">
    <source>
        <dbReference type="Proteomes" id="UP000290407"/>
    </source>
</evidence>
<accession>A0A4Q2UIJ5</accession>
<dbReference type="AlphaFoldDB" id="A0A4Q2UIJ5"/>